<dbReference type="Proteomes" id="UP001319883">
    <property type="component" value="Unassembled WGS sequence"/>
</dbReference>
<dbReference type="RefSeq" id="WP_224414597.1">
    <property type="nucleotide sequence ID" value="NZ_JAGXFC010000001.1"/>
</dbReference>
<name>A0ABS7X1U2_9GAMM</name>
<dbReference type="PANTHER" id="PTHR41729:SF1">
    <property type="entry name" value="GLUTAMYL-TRNA SYNTHETASE"/>
    <property type="match status" value="1"/>
</dbReference>
<dbReference type="InterPro" id="IPR025255">
    <property type="entry name" value="DUF4202"/>
</dbReference>
<organism evidence="1 2">
    <name type="scientific">Modicisalibacter tunisiensis</name>
    <dbReference type="NCBI Taxonomy" id="390637"/>
    <lineage>
        <taxon>Bacteria</taxon>
        <taxon>Pseudomonadati</taxon>
        <taxon>Pseudomonadota</taxon>
        <taxon>Gammaproteobacteria</taxon>
        <taxon>Oceanospirillales</taxon>
        <taxon>Halomonadaceae</taxon>
        <taxon>Modicisalibacter</taxon>
    </lineage>
</organism>
<evidence type="ECO:0000313" key="2">
    <source>
        <dbReference type="Proteomes" id="UP001319883"/>
    </source>
</evidence>
<dbReference type="PANTHER" id="PTHR41729">
    <property type="entry name" value="GLUTAMYL-TRNA SYNTHETASE"/>
    <property type="match status" value="1"/>
</dbReference>
<gene>
    <name evidence="1" type="ORF">KGQ91_14415</name>
</gene>
<evidence type="ECO:0000313" key="1">
    <source>
        <dbReference type="EMBL" id="MBZ9568863.1"/>
    </source>
</evidence>
<protein>
    <submittedName>
        <fullName evidence="1">DUF4202 domain-containing protein</fullName>
    </submittedName>
</protein>
<accession>A0ABS7X1U2</accession>
<keyword evidence="2" id="KW-1185">Reference proteome</keyword>
<dbReference type="Pfam" id="PF13875">
    <property type="entry name" value="DUF4202"/>
    <property type="match status" value="1"/>
</dbReference>
<reference evidence="1 2" key="1">
    <citation type="submission" date="2021-05" db="EMBL/GenBank/DDBJ databases">
        <title>Petroleum and Energy Research Collection (APPE): ex situ preservation of microbial diversity associated with the oil industry and exploitation of its biotechnological potential.</title>
        <authorList>
            <person name="Paixao C.T.M."/>
            <person name="Gomes M.B."/>
            <person name="Oliveira V.M."/>
        </authorList>
    </citation>
    <scope>NUCLEOTIDE SEQUENCE [LARGE SCALE GENOMIC DNA]</scope>
    <source>
        <strain evidence="1 2">LIT2</strain>
    </source>
</reference>
<comment type="caution">
    <text evidence="1">The sequence shown here is derived from an EMBL/GenBank/DDBJ whole genome shotgun (WGS) entry which is preliminary data.</text>
</comment>
<proteinExistence type="predicted"/>
<sequence length="196" mass="22686">MNRTNSRFVRTIERLDALHAEDPRRVDVGGETLPHELHYARCMSAWLERVAPEASEALRLAVRAQHLQRWQLPRDAYPRDRPGYLAWRRELGRRQAQTAAEVLRDVGYDEATGERVARLIRKEGLRRDPETQALEDTACLVFLDNEFADFAARHDDDKILRILRKTWAKMSPRGHELAMTIDLPEEAQALVKRALA</sequence>
<dbReference type="EMBL" id="JAGXFD010000001">
    <property type="protein sequence ID" value="MBZ9568863.1"/>
    <property type="molecule type" value="Genomic_DNA"/>
</dbReference>